<feature type="domain" description="FBD" evidence="2">
    <location>
        <begin position="196"/>
        <end position="234"/>
    </location>
</feature>
<gene>
    <name evidence="3" type="ORF">RJ639_009981</name>
</gene>
<evidence type="ECO:0000313" key="4">
    <source>
        <dbReference type="Proteomes" id="UP001188597"/>
    </source>
</evidence>
<name>A0AA89AUG7_9ASTE</name>
<reference evidence="3" key="1">
    <citation type="submission" date="2022-12" db="EMBL/GenBank/DDBJ databases">
        <title>Draft genome assemblies for two species of Escallonia (Escalloniales).</title>
        <authorList>
            <person name="Chanderbali A."/>
            <person name="Dervinis C."/>
            <person name="Anghel I."/>
            <person name="Soltis D."/>
            <person name="Soltis P."/>
            <person name="Zapata F."/>
        </authorList>
    </citation>
    <scope>NUCLEOTIDE SEQUENCE</scope>
    <source>
        <strain evidence="3">UCBG64.0493</strain>
        <tissue evidence="3">Leaf</tissue>
    </source>
</reference>
<dbReference type="InterPro" id="IPR006566">
    <property type="entry name" value="FBD"/>
</dbReference>
<organism evidence="3 4">
    <name type="scientific">Escallonia herrerae</name>
    <dbReference type="NCBI Taxonomy" id="1293975"/>
    <lineage>
        <taxon>Eukaryota</taxon>
        <taxon>Viridiplantae</taxon>
        <taxon>Streptophyta</taxon>
        <taxon>Embryophyta</taxon>
        <taxon>Tracheophyta</taxon>
        <taxon>Spermatophyta</taxon>
        <taxon>Magnoliopsida</taxon>
        <taxon>eudicotyledons</taxon>
        <taxon>Gunneridae</taxon>
        <taxon>Pentapetalae</taxon>
        <taxon>asterids</taxon>
        <taxon>campanulids</taxon>
        <taxon>Escalloniales</taxon>
        <taxon>Escalloniaceae</taxon>
        <taxon>Escallonia</taxon>
    </lineage>
</organism>
<dbReference type="EMBL" id="JAVXUP010001201">
    <property type="protein sequence ID" value="KAK3014668.1"/>
    <property type="molecule type" value="Genomic_DNA"/>
</dbReference>
<evidence type="ECO:0000259" key="2">
    <source>
        <dbReference type="Pfam" id="PF08387"/>
    </source>
</evidence>
<evidence type="ECO:0000256" key="1">
    <source>
        <dbReference type="SAM" id="Phobius"/>
    </source>
</evidence>
<dbReference type="Proteomes" id="UP001188597">
    <property type="component" value="Unassembled WGS sequence"/>
</dbReference>
<keyword evidence="1" id="KW-0812">Transmembrane</keyword>
<accession>A0AA89AUG7</accession>
<comment type="caution">
    <text evidence="3">The sequence shown here is derived from an EMBL/GenBank/DDBJ whole genome shotgun (WGS) entry which is preliminary data.</text>
</comment>
<dbReference type="AlphaFoldDB" id="A0AA89AUG7"/>
<keyword evidence="1" id="KW-0472">Membrane</keyword>
<evidence type="ECO:0000313" key="3">
    <source>
        <dbReference type="EMBL" id="KAK3014668.1"/>
    </source>
</evidence>
<proteinExistence type="predicted"/>
<keyword evidence="1" id="KW-1133">Transmembrane helix</keyword>
<dbReference type="Pfam" id="PF08387">
    <property type="entry name" value="FBD"/>
    <property type="match status" value="1"/>
</dbReference>
<keyword evidence="4" id="KW-1185">Reference proteome</keyword>
<sequence length="279" mass="32158">MDQTLARLDASNMERFELSVRSYSLHLPITVAFPNLRILVLRAFYDGIHGCQVELRTPSLEEFECKNDLAMAFDFAYLYSDFYAIVKFRDPIPRERSLMILGDLFSLLALVKYQMKFFMGEVDLFVLHLVVLPVVVQFLSQAFDILIQLKAMPFDNLVYMMFAVWPVVEHLHTLRGSGQSPLTRHVKTEPQLHGCKEMLNCLKYVKITNFYGNEGEMELVKCLVLNAQVLTEIRIVPPRKRVELGGEKLLDINAERWVKISEKILGFKRASTEAILSFS</sequence>
<feature type="transmembrane region" description="Helical" evidence="1">
    <location>
        <begin position="125"/>
        <end position="147"/>
    </location>
</feature>
<protein>
    <recommendedName>
        <fullName evidence="2">FBD domain-containing protein</fullName>
    </recommendedName>
</protein>